<keyword evidence="5" id="KW-1185">Reference proteome</keyword>
<dbReference type="Gene3D" id="4.10.60.10">
    <property type="entry name" value="Zinc finger, CCHC-type"/>
    <property type="match status" value="1"/>
</dbReference>
<evidence type="ECO:0000313" key="5">
    <source>
        <dbReference type="Proteomes" id="UP000828390"/>
    </source>
</evidence>
<dbReference type="EMBL" id="JAIWYP010000009">
    <property type="protein sequence ID" value="KAH3770899.1"/>
    <property type="molecule type" value="Genomic_DNA"/>
</dbReference>
<reference evidence="4" key="1">
    <citation type="journal article" date="2019" name="bioRxiv">
        <title>The Genome of the Zebra Mussel, Dreissena polymorpha: A Resource for Invasive Species Research.</title>
        <authorList>
            <person name="McCartney M.A."/>
            <person name="Auch B."/>
            <person name="Kono T."/>
            <person name="Mallez S."/>
            <person name="Zhang Y."/>
            <person name="Obille A."/>
            <person name="Becker A."/>
            <person name="Abrahante J.E."/>
            <person name="Garbe J."/>
            <person name="Badalamenti J.P."/>
            <person name="Herman A."/>
            <person name="Mangelson H."/>
            <person name="Liachko I."/>
            <person name="Sullivan S."/>
            <person name="Sone E.D."/>
            <person name="Koren S."/>
            <person name="Silverstein K.A.T."/>
            <person name="Beckman K.B."/>
            <person name="Gohl D.M."/>
        </authorList>
    </citation>
    <scope>NUCLEOTIDE SEQUENCE</scope>
    <source>
        <strain evidence="4">Duluth1</strain>
        <tissue evidence="4">Whole animal</tissue>
    </source>
</reference>
<accession>A0A9D4IEW1</accession>
<evidence type="ECO:0000313" key="4">
    <source>
        <dbReference type="EMBL" id="KAH3770899.1"/>
    </source>
</evidence>
<feature type="domain" description="CCHC-type" evidence="3">
    <location>
        <begin position="47"/>
        <end position="60"/>
    </location>
</feature>
<name>A0A9D4IEW1_DREPO</name>
<dbReference type="GO" id="GO:0003676">
    <property type="term" value="F:nucleic acid binding"/>
    <property type="evidence" value="ECO:0007669"/>
    <property type="project" value="InterPro"/>
</dbReference>
<dbReference type="InterPro" id="IPR036875">
    <property type="entry name" value="Znf_CCHC_sf"/>
</dbReference>
<protein>
    <recommendedName>
        <fullName evidence="3">CCHC-type domain-containing protein</fullName>
    </recommendedName>
</protein>
<proteinExistence type="predicted"/>
<keyword evidence="1" id="KW-0479">Metal-binding</keyword>
<dbReference type="GO" id="GO:0008270">
    <property type="term" value="F:zinc ion binding"/>
    <property type="evidence" value="ECO:0007669"/>
    <property type="project" value="UniProtKB-KW"/>
</dbReference>
<reference evidence="4" key="2">
    <citation type="submission" date="2020-11" db="EMBL/GenBank/DDBJ databases">
        <authorList>
            <person name="McCartney M.A."/>
            <person name="Auch B."/>
            <person name="Kono T."/>
            <person name="Mallez S."/>
            <person name="Becker A."/>
            <person name="Gohl D.M."/>
            <person name="Silverstein K.A.T."/>
            <person name="Koren S."/>
            <person name="Bechman K.B."/>
            <person name="Herman A."/>
            <person name="Abrahante J.E."/>
            <person name="Garbe J."/>
        </authorList>
    </citation>
    <scope>NUCLEOTIDE SEQUENCE</scope>
    <source>
        <strain evidence="4">Duluth1</strain>
        <tissue evidence="4">Whole animal</tissue>
    </source>
</reference>
<feature type="region of interest" description="Disordered" evidence="2">
    <location>
        <begin position="79"/>
        <end position="98"/>
    </location>
</feature>
<dbReference type="AlphaFoldDB" id="A0A9D4IEW1"/>
<keyword evidence="1" id="KW-0862">Zinc</keyword>
<evidence type="ECO:0000256" key="1">
    <source>
        <dbReference type="PROSITE-ProRule" id="PRU00047"/>
    </source>
</evidence>
<keyword evidence="1" id="KW-0863">Zinc-finger</keyword>
<evidence type="ECO:0000256" key="2">
    <source>
        <dbReference type="SAM" id="MobiDB-lite"/>
    </source>
</evidence>
<dbReference type="InterPro" id="IPR001878">
    <property type="entry name" value="Znf_CCHC"/>
</dbReference>
<dbReference type="PROSITE" id="PS50158">
    <property type="entry name" value="ZF_CCHC"/>
    <property type="match status" value="1"/>
</dbReference>
<sequence>MSENSGSDIGKQLTDQELLTTLINRIDKLEDENKNLRRRPSRRNVECFRCHMTGHYAGDCTHNQSTDNLFATKTYGETPSWEDLNERGASLEPRGRSC</sequence>
<evidence type="ECO:0000259" key="3">
    <source>
        <dbReference type="PROSITE" id="PS50158"/>
    </source>
</evidence>
<organism evidence="4 5">
    <name type="scientific">Dreissena polymorpha</name>
    <name type="common">Zebra mussel</name>
    <name type="synonym">Mytilus polymorpha</name>
    <dbReference type="NCBI Taxonomy" id="45954"/>
    <lineage>
        <taxon>Eukaryota</taxon>
        <taxon>Metazoa</taxon>
        <taxon>Spiralia</taxon>
        <taxon>Lophotrochozoa</taxon>
        <taxon>Mollusca</taxon>
        <taxon>Bivalvia</taxon>
        <taxon>Autobranchia</taxon>
        <taxon>Heteroconchia</taxon>
        <taxon>Euheterodonta</taxon>
        <taxon>Imparidentia</taxon>
        <taxon>Neoheterodontei</taxon>
        <taxon>Myida</taxon>
        <taxon>Dreissenoidea</taxon>
        <taxon>Dreissenidae</taxon>
        <taxon>Dreissena</taxon>
    </lineage>
</organism>
<dbReference type="SUPFAM" id="SSF57756">
    <property type="entry name" value="Retrovirus zinc finger-like domains"/>
    <property type="match status" value="1"/>
</dbReference>
<comment type="caution">
    <text evidence="4">The sequence shown here is derived from an EMBL/GenBank/DDBJ whole genome shotgun (WGS) entry which is preliminary data.</text>
</comment>
<gene>
    <name evidence="4" type="ORF">DPMN_172197</name>
</gene>
<dbReference type="Proteomes" id="UP000828390">
    <property type="component" value="Unassembled WGS sequence"/>
</dbReference>